<evidence type="ECO:0000313" key="8">
    <source>
        <dbReference type="EMBL" id="MDA3630667.1"/>
    </source>
</evidence>
<keyword evidence="5 6" id="KW-0472">Membrane</keyword>
<feature type="transmembrane region" description="Helical" evidence="6">
    <location>
        <begin position="269"/>
        <end position="290"/>
    </location>
</feature>
<dbReference type="SUPFAM" id="SSF103473">
    <property type="entry name" value="MFS general substrate transporter"/>
    <property type="match status" value="1"/>
</dbReference>
<feature type="domain" description="Major facilitator superfamily (MFS) profile" evidence="7">
    <location>
        <begin position="27"/>
        <end position="424"/>
    </location>
</feature>
<keyword evidence="4 6" id="KW-1133">Transmembrane helix</keyword>
<name>A0ABT4V9L9_9PSEU</name>
<feature type="transmembrane region" description="Helical" evidence="6">
    <location>
        <begin position="93"/>
        <end position="112"/>
    </location>
</feature>
<evidence type="ECO:0000313" key="9">
    <source>
        <dbReference type="Proteomes" id="UP001210380"/>
    </source>
</evidence>
<dbReference type="InterPro" id="IPR011701">
    <property type="entry name" value="MFS"/>
</dbReference>
<feature type="transmembrane region" description="Helical" evidence="6">
    <location>
        <begin position="118"/>
        <end position="139"/>
    </location>
</feature>
<feature type="transmembrane region" description="Helical" evidence="6">
    <location>
        <begin position="369"/>
        <end position="392"/>
    </location>
</feature>
<feature type="transmembrane region" description="Helical" evidence="6">
    <location>
        <begin position="61"/>
        <end position="81"/>
    </location>
</feature>
<feature type="transmembrane region" description="Helical" evidence="6">
    <location>
        <begin position="238"/>
        <end position="257"/>
    </location>
</feature>
<dbReference type="PROSITE" id="PS50850">
    <property type="entry name" value="MFS"/>
    <property type="match status" value="1"/>
</dbReference>
<evidence type="ECO:0000256" key="1">
    <source>
        <dbReference type="ARBA" id="ARBA00004651"/>
    </source>
</evidence>
<dbReference type="Pfam" id="PF07690">
    <property type="entry name" value="MFS_1"/>
    <property type="match status" value="1"/>
</dbReference>
<gene>
    <name evidence="8" type="ORF">OU415_34930</name>
</gene>
<dbReference type="PANTHER" id="PTHR43124:SF3">
    <property type="entry name" value="CHLORAMPHENICOL EFFLUX PUMP RV0191"/>
    <property type="match status" value="1"/>
</dbReference>
<evidence type="ECO:0000256" key="2">
    <source>
        <dbReference type="ARBA" id="ARBA00022475"/>
    </source>
</evidence>
<feature type="transmembrane region" description="Helical" evidence="6">
    <location>
        <begin position="302"/>
        <end position="321"/>
    </location>
</feature>
<dbReference type="PANTHER" id="PTHR43124">
    <property type="entry name" value="PURINE EFFLUX PUMP PBUE"/>
    <property type="match status" value="1"/>
</dbReference>
<reference evidence="8 9" key="1">
    <citation type="submission" date="2022-11" db="EMBL/GenBank/DDBJ databases">
        <title>Draft genome sequence of Saccharopolyspora sp. WRP15-2 isolated from rhizosphere soils of wild rice in Thailand.</title>
        <authorList>
            <person name="Duangmal K."/>
            <person name="Kammanee S."/>
            <person name="Muangham S."/>
        </authorList>
    </citation>
    <scope>NUCLEOTIDE SEQUENCE [LARGE SCALE GENOMIC DNA]</scope>
    <source>
        <strain evidence="8 9">WRP15-2</strain>
    </source>
</reference>
<dbReference type="RefSeq" id="WP_270953879.1">
    <property type="nucleotide sequence ID" value="NZ_JAQGLA010000112.1"/>
</dbReference>
<evidence type="ECO:0000256" key="3">
    <source>
        <dbReference type="ARBA" id="ARBA00022692"/>
    </source>
</evidence>
<feature type="transmembrane region" description="Helical" evidence="6">
    <location>
        <begin position="327"/>
        <end position="348"/>
    </location>
</feature>
<feature type="transmembrane region" description="Helical" evidence="6">
    <location>
        <begin position="24"/>
        <end position="41"/>
    </location>
</feature>
<keyword evidence="9" id="KW-1185">Reference proteome</keyword>
<protein>
    <submittedName>
        <fullName evidence="8">MFS transporter</fullName>
    </submittedName>
</protein>
<keyword evidence="2" id="KW-1003">Cell membrane</keyword>
<sequence length="426" mass="44492">MSGTVTAPPPAETRADHGTSSRKAWLVWGIGAICYCAALFHRASLGVASPETMQRFDIGPAMLSVFAALQLGIYLVLQVPSGLLADRLGPRKVITGGMVALALGSAVFAVSGSIVGGIAGRMLIGFGDAFMFTNVLRLAAHWFPPHRYGKVAAITGLAGGLGQVVSTLPLGLALHSLGWVPTFAGAAVLTAALALIAGLAIRDRPGHAVVPSEPAPERERIGHTLRHVVAQRGTKHSFWVHFVLMAQFVAITTLWGGPWLTESQGHGQAQVGTLLLISVVGFIAGSWFAGQFVSGRPGRRDRFSFGLSCAVAAVWALLVLWPGVLPMSLLVVALVVIGVGGGSAMLAFDGARMANAEHRSGTASGVVNMGGFSASVMIQLLVGVVLQLVSFLPAAQAYRWAFLPVLALVALGTFAQWWLRDRTSAA</sequence>
<dbReference type="InterPro" id="IPR050189">
    <property type="entry name" value="MFS_Efflux_Transporters"/>
</dbReference>
<dbReference type="InterPro" id="IPR036259">
    <property type="entry name" value="MFS_trans_sf"/>
</dbReference>
<feature type="transmembrane region" description="Helical" evidence="6">
    <location>
        <begin position="398"/>
        <end position="419"/>
    </location>
</feature>
<evidence type="ECO:0000256" key="4">
    <source>
        <dbReference type="ARBA" id="ARBA00022989"/>
    </source>
</evidence>
<dbReference type="Gene3D" id="1.20.1250.20">
    <property type="entry name" value="MFS general substrate transporter like domains"/>
    <property type="match status" value="2"/>
</dbReference>
<evidence type="ECO:0000256" key="6">
    <source>
        <dbReference type="SAM" id="Phobius"/>
    </source>
</evidence>
<feature type="transmembrane region" description="Helical" evidence="6">
    <location>
        <begin position="178"/>
        <end position="201"/>
    </location>
</feature>
<proteinExistence type="predicted"/>
<evidence type="ECO:0000259" key="7">
    <source>
        <dbReference type="PROSITE" id="PS50850"/>
    </source>
</evidence>
<dbReference type="CDD" id="cd06174">
    <property type="entry name" value="MFS"/>
    <property type="match status" value="1"/>
</dbReference>
<dbReference type="EMBL" id="JAQGLA010000112">
    <property type="protein sequence ID" value="MDA3630667.1"/>
    <property type="molecule type" value="Genomic_DNA"/>
</dbReference>
<comment type="caution">
    <text evidence="8">The sequence shown here is derived from an EMBL/GenBank/DDBJ whole genome shotgun (WGS) entry which is preliminary data.</text>
</comment>
<comment type="subcellular location">
    <subcellularLocation>
        <location evidence="1">Cell membrane</location>
        <topology evidence="1">Multi-pass membrane protein</topology>
    </subcellularLocation>
</comment>
<organism evidence="8 9">
    <name type="scientific">Saccharopolyspora oryzae</name>
    <dbReference type="NCBI Taxonomy" id="2997343"/>
    <lineage>
        <taxon>Bacteria</taxon>
        <taxon>Bacillati</taxon>
        <taxon>Actinomycetota</taxon>
        <taxon>Actinomycetes</taxon>
        <taxon>Pseudonocardiales</taxon>
        <taxon>Pseudonocardiaceae</taxon>
        <taxon>Saccharopolyspora</taxon>
    </lineage>
</organism>
<keyword evidence="3 6" id="KW-0812">Transmembrane</keyword>
<accession>A0ABT4V9L9</accession>
<feature type="transmembrane region" description="Helical" evidence="6">
    <location>
        <begin position="151"/>
        <end position="172"/>
    </location>
</feature>
<evidence type="ECO:0000256" key="5">
    <source>
        <dbReference type="ARBA" id="ARBA00023136"/>
    </source>
</evidence>
<dbReference type="Proteomes" id="UP001210380">
    <property type="component" value="Unassembled WGS sequence"/>
</dbReference>
<dbReference type="InterPro" id="IPR020846">
    <property type="entry name" value="MFS_dom"/>
</dbReference>